<proteinExistence type="predicted"/>
<accession>A0A6B3NJJ4</accession>
<dbReference type="AlphaFoldDB" id="A0A6B3NJJ4"/>
<gene>
    <name evidence="1" type="ORF">F6J89_26255</name>
</gene>
<dbReference type="GO" id="GO:0016740">
    <property type="term" value="F:transferase activity"/>
    <property type="evidence" value="ECO:0007669"/>
    <property type="project" value="UniProtKB-KW"/>
</dbReference>
<dbReference type="EMBL" id="JAAHFQ010000703">
    <property type="protein sequence ID" value="NER31025.1"/>
    <property type="molecule type" value="Genomic_DNA"/>
</dbReference>
<keyword evidence="1" id="KW-0808">Transferase</keyword>
<feature type="non-terminal residue" evidence="1">
    <location>
        <position position="1"/>
    </location>
</feature>
<reference evidence="1" key="1">
    <citation type="submission" date="2019-11" db="EMBL/GenBank/DDBJ databases">
        <title>Genomic insights into an expanded diversity of filamentous marine cyanobacteria reveals the extraordinary biosynthetic potential of Moorea and Okeania.</title>
        <authorList>
            <person name="Ferreira Leao T."/>
            <person name="Wang M."/>
            <person name="Moss N."/>
            <person name="Da Silva R."/>
            <person name="Sanders J."/>
            <person name="Nurk S."/>
            <person name="Gurevich A."/>
            <person name="Humphrey G."/>
            <person name="Reher R."/>
            <person name="Zhu Q."/>
            <person name="Belda-Ferre P."/>
            <person name="Glukhov E."/>
            <person name="Rex R."/>
            <person name="Dorrestein P.C."/>
            <person name="Knight R."/>
            <person name="Pevzner P."/>
            <person name="Gerwick W.H."/>
            <person name="Gerwick L."/>
        </authorList>
    </citation>
    <scope>NUCLEOTIDE SEQUENCE</scope>
    <source>
        <strain evidence="1">SIO1C4</strain>
    </source>
</reference>
<evidence type="ECO:0000313" key="1">
    <source>
        <dbReference type="EMBL" id="NER31025.1"/>
    </source>
</evidence>
<sequence length="47" mass="5291">PYQLLEVPVNLGIYATSILGLASLDWQQGKRPQWSQALPFYGHHPIS</sequence>
<comment type="caution">
    <text evidence="1">The sequence shown here is derived from an EMBL/GenBank/DDBJ whole genome shotgun (WGS) entry which is preliminary data.</text>
</comment>
<organism evidence="1">
    <name type="scientific">Symploca sp. SIO1C4</name>
    <dbReference type="NCBI Taxonomy" id="2607765"/>
    <lineage>
        <taxon>Bacteria</taxon>
        <taxon>Bacillati</taxon>
        <taxon>Cyanobacteriota</taxon>
        <taxon>Cyanophyceae</taxon>
        <taxon>Coleofasciculales</taxon>
        <taxon>Coleofasciculaceae</taxon>
        <taxon>Symploca</taxon>
    </lineage>
</organism>
<protein>
    <submittedName>
        <fullName evidence="1">tRNA (Adenosine(37)-N6)-threonylcarbamoyltransferase complex dimerization subunit type 1 TsaB</fullName>
    </submittedName>
</protein>
<name>A0A6B3NJJ4_9CYAN</name>